<dbReference type="AlphaFoldDB" id="A0A183GJ23"/>
<dbReference type="InterPro" id="IPR013824">
    <property type="entry name" value="Topo_IA_cen_sub1"/>
</dbReference>
<dbReference type="OrthoDB" id="430051at2759"/>
<reference evidence="3" key="2">
    <citation type="submission" date="2019-09" db="UniProtKB">
        <authorList>
            <consortium name="WormBaseParasite"/>
        </authorList>
    </citation>
    <scope>IDENTIFICATION</scope>
</reference>
<dbReference type="EMBL" id="UZAH01034215">
    <property type="protein sequence ID" value="VDP33922.1"/>
    <property type="molecule type" value="Genomic_DNA"/>
</dbReference>
<accession>A0A3P8C5B2</accession>
<proteinExistence type="predicted"/>
<evidence type="ECO:0000313" key="2">
    <source>
        <dbReference type="Proteomes" id="UP000050761"/>
    </source>
</evidence>
<evidence type="ECO:0000313" key="1">
    <source>
        <dbReference type="EMBL" id="VDP33922.1"/>
    </source>
</evidence>
<dbReference type="WBParaSite" id="HPBE_0002265601-mRNA-1">
    <property type="protein sequence ID" value="HPBE_0002265601-mRNA-1"/>
    <property type="gene ID" value="HPBE_0002265601"/>
</dbReference>
<protein>
    <submittedName>
        <fullName evidence="3">Transcriptional regulator</fullName>
    </submittedName>
</protein>
<reference evidence="1 2" key="1">
    <citation type="submission" date="2018-11" db="EMBL/GenBank/DDBJ databases">
        <authorList>
            <consortium name="Pathogen Informatics"/>
        </authorList>
    </citation>
    <scope>NUCLEOTIDE SEQUENCE [LARGE SCALE GENOMIC DNA]</scope>
</reference>
<name>A0A183GJ23_HELPZ</name>
<dbReference type="Proteomes" id="UP000050761">
    <property type="component" value="Unassembled WGS sequence"/>
</dbReference>
<sequence length="55" mass="6453">MSKPQLRADLERQLQAICAGQRTKHEVLSEQLEKYRRIFLQTEAKINLLSETLAR</sequence>
<evidence type="ECO:0000313" key="3">
    <source>
        <dbReference type="WBParaSite" id="HPBE_0002265601-mRNA-1"/>
    </source>
</evidence>
<accession>A0A183GJ23</accession>
<organism evidence="2 3">
    <name type="scientific">Heligmosomoides polygyrus</name>
    <name type="common">Parasitic roundworm</name>
    <dbReference type="NCBI Taxonomy" id="6339"/>
    <lineage>
        <taxon>Eukaryota</taxon>
        <taxon>Metazoa</taxon>
        <taxon>Ecdysozoa</taxon>
        <taxon>Nematoda</taxon>
        <taxon>Chromadorea</taxon>
        <taxon>Rhabditida</taxon>
        <taxon>Rhabditina</taxon>
        <taxon>Rhabditomorpha</taxon>
        <taxon>Strongyloidea</taxon>
        <taxon>Heligmosomidae</taxon>
        <taxon>Heligmosomoides</taxon>
    </lineage>
</organism>
<keyword evidence="2" id="KW-1185">Reference proteome</keyword>
<gene>
    <name evidence="1" type="ORF">HPBE_LOCUS22655</name>
</gene>
<dbReference type="Gene3D" id="1.10.460.10">
    <property type="entry name" value="Topoisomerase I, domain 2"/>
    <property type="match status" value="1"/>
</dbReference>